<accession>A0AAN9LYV7</accession>
<comment type="caution">
    <text evidence="1">The sequence shown here is derived from an EMBL/GenBank/DDBJ whole genome shotgun (WGS) entry which is preliminary data.</text>
</comment>
<dbReference type="AlphaFoldDB" id="A0AAN9LYV7"/>
<evidence type="ECO:0000313" key="2">
    <source>
        <dbReference type="Proteomes" id="UP001367508"/>
    </source>
</evidence>
<evidence type="ECO:0000313" key="1">
    <source>
        <dbReference type="EMBL" id="KAK7344671.1"/>
    </source>
</evidence>
<keyword evidence="2" id="KW-1185">Reference proteome</keyword>
<proteinExistence type="predicted"/>
<reference evidence="1 2" key="1">
    <citation type="submission" date="2024-01" db="EMBL/GenBank/DDBJ databases">
        <title>The genomes of 5 underutilized Papilionoideae crops provide insights into root nodulation and disease resistanc.</title>
        <authorList>
            <person name="Jiang F."/>
        </authorList>
    </citation>
    <scope>NUCLEOTIDE SEQUENCE [LARGE SCALE GENOMIC DNA]</scope>
    <source>
        <strain evidence="1">LVBAO_FW01</strain>
        <tissue evidence="1">Leaves</tissue>
    </source>
</reference>
<name>A0AAN9LYV7_CANGL</name>
<dbReference type="EMBL" id="JAYMYQ010000003">
    <property type="protein sequence ID" value="KAK7344671.1"/>
    <property type="molecule type" value="Genomic_DNA"/>
</dbReference>
<dbReference type="Proteomes" id="UP001367508">
    <property type="component" value="Unassembled WGS sequence"/>
</dbReference>
<sequence>MHDGEGVNAVSKWCNTGGARRYEGFAMNGEISLRMEIAGSVVLKAWEGMRFGFLFATKAKFMQISIYIIPTYPENIEMVMTDLCSVNGDWTASVCQDQFCWRFLQNRRKLSTKRRMSRLHLQSLPLSDDFAERTPSRSSPLVPFSNSVEMLLTPEFREDESIDLDPSSCFLEWQATTILLQDPGFSSSLASPSLWRKKETLQANYKARTSSIGKGGEDSRSWKLTFLSFYYKEFCIL</sequence>
<gene>
    <name evidence="1" type="ORF">VNO77_14562</name>
</gene>
<protein>
    <submittedName>
        <fullName evidence="1">Uncharacterized protein</fullName>
    </submittedName>
</protein>
<organism evidence="1 2">
    <name type="scientific">Canavalia gladiata</name>
    <name type="common">Sword bean</name>
    <name type="synonym">Dolichos gladiatus</name>
    <dbReference type="NCBI Taxonomy" id="3824"/>
    <lineage>
        <taxon>Eukaryota</taxon>
        <taxon>Viridiplantae</taxon>
        <taxon>Streptophyta</taxon>
        <taxon>Embryophyta</taxon>
        <taxon>Tracheophyta</taxon>
        <taxon>Spermatophyta</taxon>
        <taxon>Magnoliopsida</taxon>
        <taxon>eudicotyledons</taxon>
        <taxon>Gunneridae</taxon>
        <taxon>Pentapetalae</taxon>
        <taxon>rosids</taxon>
        <taxon>fabids</taxon>
        <taxon>Fabales</taxon>
        <taxon>Fabaceae</taxon>
        <taxon>Papilionoideae</taxon>
        <taxon>50 kb inversion clade</taxon>
        <taxon>NPAAA clade</taxon>
        <taxon>indigoferoid/millettioid clade</taxon>
        <taxon>Phaseoleae</taxon>
        <taxon>Canavalia</taxon>
    </lineage>
</organism>